<proteinExistence type="predicted"/>
<dbReference type="Pfam" id="PF01609">
    <property type="entry name" value="DDE_Tnp_1"/>
    <property type="match status" value="1"/>
</dbReference>
<dbReference type="GO" id="GO:0004803">
    <property type="term" value="F:transposase activity"/>
    <property type="evidence" value="ECO:0007669"/>
    <property type="project" value="InterPro"/>
</dbReference>
<dbReference type="GO" id="GO:0003677">
    <property type="term" value="F:DNA binding"/>
    <property type="evidence" value="ECO:0007669"/>
    <property type="project" value="InterPro"/>
</dbReference>
<reference evidence="2" key="1">
    <citation type="submission" date="2024-02" db="EMBL/GenBank/DDBJ databases">
        <title>Tomenella chthoni gen. nov. sp. nov., a member of the family Jonesiaceae isolated from bat guano.</title>
        <authorList>
            <person name="Miller S.L."/>
            <person name="King J."/>
            <person name="Sankaranarayanan K."/>
            <person name="Lawson P.A."/>
        </authorList>
    </citation>
    <scope>NUCLEOTIDE SEQUENCE</scope>
    <source>
        <strain evidence="2">BS-20</strain>
    </source>
</reference>
<evidence type="ECO:0000313" key="2">
    <source>
        <dbReference type="EMBL" id="XBH23011.1"/>
    </source>
</evidence>
<sequence>MSPFLRKKKLPSGATSVQVIDKSGGKYRVIKHVGSGRSETEIAALMQVGAEYLLPGQQELDLDFGHVAVPDPGRAVVQGSASQLLTDVIAGAYNALGFDVLEDDAFFQLVLARLVEPTSKSDSVRVVEELGLQAAHLSTFKRALIRCAQRDYRAVVASKCFDYSLKTSGLSLLLYDVTTLYFEAENEDDLRKVGFSKERRVDPQIVVGLLVDRTGFPLEIHAFPGNKAETQTIIPVVKAFQERNQVTDMVVVADAGMLSAGNLDALNDAGLRFIVGSRMAKAPEDLAKHFHHQGTVPNDGDLVDTVTMRRGRPNPDRLSTAQEPVWAPGTDMKQWRAVWQYRHKRAVRDHHTLGLQRDRAQNIIDGNKPAKSARFVQTKGGQKAFDQASFDRAYDMAGWKGYVTNIPAHLMPATEVVSSYHDLWQVEQSFRMSKTDLRARPIFHHTKDAIEAHLTIVFTALAIARYLQTRTGITIKALVKLLRPLRQVTISISGHDLIADPQIPKTAQEIQTKLKTP</sequence>
<gene>
    <name evidence="2" type="ORF">V5R04_07310</name>
</gene>
<name>A0AAU7E1F2_9MICO</name>
<feature type="domain" description="Transposase IS4-like" evidence="1">
    <location>
        <begin position="172"/>
        <end position="461"/>
    </location>
</feature>
<dbReference type="PANTHER" id="PTHR34614:SF2">
    <property type="entry name" value="TRANSPOSASE IS4-LIKE DOMAIN-CONTAINING PROTEIN"/>
    <property type="match status" value="1"/>
</dbReference>
<organism evidence="2">
    <name type="scientific">Jonesiaceae bacterium BS-20</name>
    <dbReference type="NCBI Taxonomy" id="3120821"/>
    <lineage>
        <taxon>Bacteria</taxon>
        <taxon>Bacillati</taxon>
        <taxon>Actinomycetota</taxon>
        <taxon>Actinomycetes</taxon>
        <taxon>Micrococcales</taxon>
        <taxon>Jonesiaceae</taxon>
    </lineage>
</organism>
<dbReference type="AlphaFoldDB" id="A0AAU7E1F2"/>
<dbReference type="InterPro" id="IPR047654">
    <property type="entry name" value="IS1634_transpos"/>
</dbReference>
<dbReference type="SUPFAM" id="SSF53098">
    <property type="entry name" value="Ribonuclease H-like"/>
    <property type="match status" value="1"/>
</dbReference>
<dbReference type="PANTHER" id="PTHR34614">
    <property type="match status" value="1"/>
</dbReference>
<evidence type="ECO:0000259" key="1">
    <source>
        <dbReference type="Pfam" id="PF01609"/>
    </source>
</evidence>
<dbReference type="NCBIfam" id="NF033559">
    <property type="entry name" value="transpos_IS1634"/>
    <property type="match status" value="1"/>
</dbReference>
<accession>A0AAU7E1F2</accession>
<dbReference type="EMBL" id="CP146203">
    <property type="protein sequence ID" value="XBH23011.1"/>
    <property type="molecule type" value="Genomic_DNA"/>
</dbReference>
<dbReference type="InterPro" id="IPR012337">
    <property type="entry name" value="RNaseH-like_sf"/>
</dbReference>
<dbReference type="InterPro" id="IPR002559">
    <property type="entry name" value="Transposase_11"/>
</dbReference>
<protein>
    <submittedName>
        <fullName evidence="2">IS1634 family transposase</fullName>
    </submittedName>
</protein>
<dbReference type="GO" id="GO:0006313">
    <property type="term" value="P:DNA transposition"/>
    <property type="evidence" value="ECO:0007669"/>
    <property type="project" value="InterPro"/>
</dbReference>